<proteinExistence type="predicted"/>
<dbReference type="EMBL" id="AFUE01000006">
    <property type="protein sequence ID" value="EGU67925.1"/>
    <property type="molecule type" value="Genomic_DNA"/>
</dbReference>
<dbReference type="Proteomes" id="UP000004274">
    <property type="component" value="Unassembled WGS sequence"/>
</dbReference>
<sequence length="143" mass="16910">MEDKYGVEEEDVFHIHGSIITGEYLVGHNVEKDVEEDFNPLSLGSYINSVIEAVRKPVKNRLESKQMKKFLERISDVREIYFIGFNLKDQDSPDKLYFQRIFEILPNVKVYIDEFSKNDEKSIKNTLKEWGLKNYHSIEFIKT</sequence>
<dbReference type="Pfam" id="PF14253">
    <property type="entry name" value="AbiH"/>
    <property type="match status" value="1"/>
</dbReference>
<comment type="caution">
    <text evidence="1">The sequence shown here is derived from an EMBL/GenBank/DDBJ whole genome shotgun (WGS) entry which is preliminary data.</text>
</comment>
<gene>
    <name evidence="1" type="ORF">HMPREF9960_1838</name>
</gene>
<name>A0AAV3EEV4_STRCR</name>
<organism evidence="1 2">
    <name type="scientific">Streptococcus cristatus ATCC 51100</name>
    <dbReference type="NCBI Taxonomy" id="889201"/>
    <lineage>
        <taxon>Bacteria</taxon>
        <taxon>Bacillati</taxon>
        <taxon>Bacillota</taxon>
        <taxon>Bacilli</taxon>
        <taxon>Lactobacillales</taxon>
        <taxon>Streptococcaceae</taxon>
        <taxon>Streptococcus</taxon>
    </lineage>
</organism>
<protein>
    <submittedName>
        <fullName evidence="1">Conserved domain protein</fullName>
    </submittedName>
</protein>
<reference evidence="1 2" key="1">
    <citation type="submission" date="2011-05" db="EMBL/GenBank/DDBJ databases">
        <authorList>
            <person name="Durkin A.S."/>
            <person name="McCorrison J."/>
            <person name="Torralba M."/>
            <person name="Gillis M."/>
            <person name="Methe B."/>
            <person name="Sutton G."/>
            <person name="Nelson K.E."/>
        </authorList>
    </citation>
    <scope>NUCLEOTIDE SEQUENCE [LARGE SCALE GENOMIC DNA]</scope>
    <source>
        <strain evidence="1 2">ATCC 51100</strain>
    </source>
</reference>
<dbReference type="AlphaFoldDB" id="A0AAV3EEV4"/>
<dbReference type="InterPro" id="IPR025935">
    <property type="entry name" value="AbiH"/>
</dbReference>
<accession>A0AAV3EEV4</accession>
<evidence type="ECO:0000313" key="2">
    <source>
        <dbReference type="Proteomes" id="UP000004274"/>
    </source>
</evidence>
<evidence type="ECO:0000313" key="1">
    <source>
        <dbReference type="EMBL" id="EGU67925.1"/>
    </source>
</evidence>